<name>A0A059XQR8_9BACT</name>
<proteinExistence type="predicted"/>
<dbReference type="EMBL" id="CP007243">
    <property type="protein sequence ID" value="AIA30924.1"/>
    <property type="molecule type" value="Genomic_DNA"/>
</dbReference>
<dbReference type="AlphaFoldDB" id="A0A059XQR8"/>
<dbReference type="SMART" id="SM00382">
    <property type="entry name" value="AAA"/>
    <property type="match status" value="1"/>
</dbReference>
<sequence>MIEIRQLSKIFSSSGSQRVAVNKIDLSIGKGEFFALLGPNGAGKTTTISILSTILKPTSGEVKVDGLNVVDSPHLVRQKIGIIFQDPSLDDRLSALENMEFHGRLYGLSRPQRMVQSEALLKMVDLWERRQDLVRTFSGGMRRRLEIARGLMHHPKLLILDEPTIGLDPKTRRTIWEYIHLSRKQWGMTVFLTTHYLEEADSADRVGVMDEGRLVAVDTPEKLKKMVGPEVIVLQTDPDNLEPIQNYLEKFFGIVDCHVDSEGEISFPLPIGEEGAIGIIRKLPGTIRAMTIRKPDLDDVFIQMTGKNMALNQETASPFHRVYRGKL</sequence>
<evidence type="ECO:0000256" key="1">
    <source>
        <dbReference type="ARBA" id="ARBA00022741"/>
    </source>
</evidence>
<dbReference type="InterPro" id="IPR027417">
    <property type="entry name" value="P-loop_NTPase"/>
</dbReference>
<dbReference type="InterPro" id="IPR017871">
    <property type="entry name" value="ABC_transporter-like_CS"/>
</dbReference>
<dbReference type="InterPro" id="IPR003593">
    <property type="entry name" value="AAA+_ATPase"/>
</dbReference>
<dbReference type="Proteomes" id="UP000027059">
    <property type="component" value="Chromosome"/>
</dbReference>
<keyword evidence="2 4" id="KW-0067">ATP-binding</keyword>
<evidence type="ECO:0000256" key="2">
    <source>
        <dbReference type="ARBA" id="ARBA00022840"/>
    </source>
</evidence>
<accession>A0A059XQR8</accession>
<dbReference type="PROSITE" id="PS50893">
    <property type="entry name" value="ABC_TRANSPORTER_2"/>
    <property type="match status" value="1"/>
</dbReference>
<dbReference type="HOGENOM" id="CLU_000604_1_2_0"/>
<dbReference type="SUPFAM" id="SSF52540">
    <property type="entry name" value="P-loop containing nucleoside triphosphate hydrolases"/>
    <property type="match status" value="1"/>
</dbReference>
<dbReference type="RefSeq" id="WP_038505863.1">
    <property type="nucleotide sequence ID" value="NZ_CP007243.1"/>
</dbReference>
<evidence type="ECO:0000313" key="4">
    <source>
        <dbReference type="EMBL" id="AIA30924.1"/>
    </source>
</evidence>
<reference evidence="5" key="1">
    <citation type="submission" date="2014-02" db="EMBL/GenBank/DDBJ databases">
        <title>Complete genome sequence and comparative genomic analysis of the nitrogen-fixing bacterium Leptospirillum ferriphilum YSK.</title>
        <authorList>
            <person name="Guo X."/>
            <person name="Yin H."/>
            <person name="Liang Y."/>
            <person name="Hu Q."/>
            <person name="Ma L."/>
            <person name="Xiao Y."/>
            <person name="Zhang X."/>
            <person name="Qiu G."/>
            <person name="Liu X."/>
        </authorList>
    </citation>
    <scope>NUCLEOTIDE SEQUENCE [LARGE SCALE GENOMIC DNA]</scope>
    <source>
        <strain evidence="5">YSK</strain>
    </source>
</reference>
<dbReference type="GO" id="GO:0016887">
    <property type="term" value="F:ATP hydrolysis activity"/>
    <property type="evidence" value="ECO:0007669"/>
    <property type="project" value="InterPro"/>
</dbReference>
<dbReference type="InterPro" id="IPR003439">
    <property type="entry name" value="ABC_transporter-like_ATP-bd"/>
</dbReference>
<keyword evidence="1" id="KW-0547">Nucleotide-binding</keyword>
<dbReference type="PANTHER" id="PTHR43582">
    <property type="entry name" value="LINEARMYCIN RESISTANCE ATP-BINDING PROTEIN LNRL"/>
    <property type="match status" value="1"/>
</dbReference>
<dbReference type="Gene3D" id="3.40.50.300">
    <property type="entry name" value="P-loop containing nucleotide triphosphate hydrolases"/>
    <property type="match status" value="1"/>
</dbReference>
<dbReference type="PANTHER" id="PTHR43582:SF2">
    <property type="entry name" value="LINEARMYCIN RESISTANCE ATP-BINDING PROTEIN LNRL"/>
    <property type="match status" value="1"/>
</dbReference>
<protein>
    <submittedName>
        <fullName evidence="4">ABC transporter ATP-binding protein</fullName>
    </submittedName>
</protein>
<dbReference type="OrthoDB" id="9804819at2"/>
<dbReference type="KEGG" id="lfp:Y981_09820"/>
<evidence type="ECO:0000313" key="5">
    <source>
        <dbReference type="Proteomes" id="UP000027059"/>
    </source>
</evidence>
<organism evidence="4 5">
    <name type="scientific">Leptospirillum ferriphilum YSK</name>
    <dbReference type="NCBI Taxonomy" id="1441628"/>
    <lineage>
        <taxon>Bacteria</taxon>
        <taxon>Pseudomonadati</taxon>
        <taxon>Nitrospirota</taxon>
        <taxon>Nitrospiria</taxon>
        <taxon>Nitrospirales</taxon>
        <taxon>Nitrospiraceae</taxon>
        <taxon>Leptospirillum</taxon>
    </lineage>
</organism>
<reference evidence="4 5" key="2">
    <citation type="journal article" date="2015" name="Biomed. Res. Int.">
        <title>Effects of Arsenite Resistance on the Growth and Functional Gene Expression of Leptospirillum ferriphilum and Acidithiobacillus thiooxidans in Pure Culture and Coculture.</title>
        <authorList>
            <person name="Jiang H."/>
            <person name="Liang Y."/>
            <person name="Yin H."/>
            <person name="Xiao Y."/>
            <person name="Guo X."/>
            <person name="Xu Y."/>
            <person name="Hu Q."/>
            <person name="Liu H."/>
            <person name="Liu X."/>
        </authorList>
    </citation>
    <scope>NUCLEOTIDE SEQUENCE [LARGE SCALE GENOMIC DNA]</scope>
    <source>
        <strain evidence="4 5">YSK</strain>
    </source>
</reference>
<dbReference type="PROSITE" id="PS00211">
    <property type="entry name" value="ABC_TRANSPORTER_1"/>
    <property type="match status" value="1"/>
</dbReference>
<keyword evidence="5" id="KW-1185">Reference proteome</keyword>
<feature type="domain" description="ABC transporter" evidence="3">
    <location>
        <begin position="2"/>
        <end position="236"/>
    </location>
</feature>
<dbReference type="GO" id="GO:0005524">
    <property type="term" value="F:ATP binding"/>
    <property type="evidence" value="ECO:0007669"/>
    <property type="project" value="UniProtKB-KW"/>
</dbReference>
<evidence type="ECO:0000259" key="3">
    <source>
        <dbReference type="PROSITE" id="PS50893"/>
    </source>
</evidence>
<gene>
    <name evidence="4" type="ORF">Y981_09820</name>
</gene>
<dbReference type="Pfam" id="PF00005">
    <property type="entry name" value="ABC_tran"/>
    <property type="match status" value="1"/>
</dbReference>